<dbReference type="InterPro" id="IPR035093">
    <property type="entry name" value="RelE/ParE_toxin_dom_sf"/>
</dbReference>
<dbReference type="Pfam" id="PF05016">
    <property type="entry name" value="ParE_toxin"/>
    <property type="match status" value="1"/>
</dbReference>
<dbReference type="InterPro" id="IPR007712">
    <property type="entry name" value="RelE/ParE_toxin"/>
</dbReference>
<keyword evidence="1" id="KW-1277">Toxin-antitoxin system</keyword>
<proteinExistence type="predicted"/>
<keyword evidence="3" id="KW-1185">Reference proteome</keyword>
<gene>
    <name evidence="2" type="ORF">ACFPVY_10670</name>
</gene>
<dbReference type="Gene3D" id="3.30.2310.20">
    <property type="entry name" value="RelE-like"/>
    <property type="match status" value="1"/>
</dbReference>
<evidence type="ECO:0000313" key="2">
    <source>
        <dbReference type="EMBL" id="MFC6097107.1"/>
    </source>
</evidence>
<reference evidence="3" key="1">
    <citation type="journal article" date="2019" name="Int. J. Syst. Evol. Microbiol.">
        <title>The Global Catalogue of Microorganisms (GCM) 10K type strain sequencing project: providing services to taxonomists for standard genome sequencing and annotation.</title>
        <authorList>
            <consortium name="The Broad Institute Genomics Platform"/>
            <consortium name="The Broad Institute Genome Sequencing Center for Infectious Disease"/>
            <person name="Wu L."/>
            <person name="Ma J."/>
        </authorList>
    </citation>
    <scope>NUCLEOTIDE SEQUENCE [LARGE SCALE GENOMIC DNA]</scope>
    <source>
        <strain evidence="3">CCUG 49679</strain>
    </source>
</reference>
<accession>A0ABW1PQ06</accession>
<dbReference type="RefSeq" id="WP_379791985.1">
    <property type="nucleotide sequence ID" value="NZ_JBHSQB010000007.1"/>
</dbReference>
<name>A0ABW1PQ06_9FLAO</name>
<dbReference type="Proteomes" id="UP001596287">
    <property type="component" value="Unassembled WGS sequence"/>
</dbReference>
<comment type="caution">
    <text evidence="2">The sequence shown here is derived from an EMBL/GenBank/DDBJ whole genome shotgun (WGS) entry which is preliminary data.</text>
</comment>
<evidence type="ECO:0000256" key="1">
    <source>
        <dbReference type="ARBA" id="ARBA00022649"/>
    </source>
</evidence>
<organism evidence="2 3">
    <name type="scientific">Flavobacterium qiangtangense</name>
    <dbReference type="NCBI Taxonomy" id="1442595"/>
    <lineage>
        <taxon>Bacteria</taxon>
        <taxon>Pseudomonadati</taxon>
        <taxon>Bacteroidota</taxon>
        <taxon>Flavobacteriia</taxon>
        <taxon>Flavobacteriales</taxon>
        <taxon>Flavobacteriaceae</taxon>
        <taxon>Flavobacterium</taxon>
    </lineage>
</organism>
<dbReference type="EMBL" id="JBHSQB010000007">
    <property type="protein sequence ID" value="MFC6097107.1"/>
    <property type="molecule type" value="Genomic_DNA"/>
</dbReference>
<protein>
    <submittedName>
        <fullName evidence="2">Type II toxin-antitoxin system RelE/ParE family toxin</fullName>
    </submittedName>
</protein>
<sequence length="100" mass="11849">MRKITVSKTALKNSLSIAEYIEAKFSVKARSEFVEKLEKGFEMIRLNPEIFPKSEINANRFRFVLTKQTTIYYRFNNSEIRILALFDTRQNPNKIKKDIK</sequence>
<evidence type="ECO:0000313" key="3">
    <source>
        <dbReference type="Proteomes" id="UP001596287"/>
    </source>
</evidence>